<gene>
    <name evidence="5" type="ORF">CMC5_011860</name>
</gene>
<dbReference type="SMART" id="SM00382">
    <property type="entry name" value="AAA"/>
    <property type="match status" value="1"/>
</dbReference>
<dbReference type="SUPFAM" id="SSF50331">
    <property type="entry name" value="MOP-like"/>
    <property type="match status" value="1"/>
</dbReference>
<proteinExistence type="predicted"/>
<evidence type="ECO:0000313" key="6">
    <source>
        <dbReference type="Proteomes" id="UP000067626"/>
    </source>
</evidence>
<dbReference type="KEGG" id="ccro:CMC5_011860"/>
<dbReference type="PROSITE" id="PS50893">
    <property type="entry name" value="ABC_TRANSPORTER_2"/>
    <property type="match status" value="1"/>
</dbReference>
<dbReference type="GO" id="GO:0043190">
    <property type="term" value="C:ATP-binding cassette (ABC) transporter complex"/>
    <property type="evidence" value="ECO:0007669"/>
    <property type="project" value="InterPro"/>
</dbReference>
<organism evidence="5 6">
    <name type="scientific">Chondromyces crocatus</name>
    <dbReference type="NCBI Taxonomy" id="52"/>
    <lineage>
        <taxon>Bacteria</taxon>
        <taxon>Pseudomonadati</taxon>
        <taxon>Myxococcota</taxon>
        <taxon>Polyangia</taxon>
        <taxon>Polyangiales</taxon>
        <taxon>Polyangiaceae</taxon>
        <taxon>Chondromyces</taxon>
    </lineage>
</organism>
<dbReference type="InterPro" id="IPR013611">
    <property type="entry name" value="Transp-assoc_OB_typ2"/>
</dbReference>
<dbReference type="PANTHER" id="PTHR42781">
    <property type="entry name" value="SPERMIDINE/PUTRESCINE IMPORT ATP-BINDING PROTEIN POTA"/>
    <property type="match status" value="1"/>
</dbReference>
<dbReference type="FunFam" id="3.40.50.300:FF:000133">
    <property type="entry name" value="Spermidine/putrescine import ATP-binding protein PotA"/>
    <property type="match status" value="1"/>
</dbReference>
<dbReference type="Pfam" id="PF00005">
    <property type="entry name" value="ABC_tran"/>
    <property type="match status" value="1"/>
</dbReference>
<dbReference type="GO" id="GO:0015847">
    <property type="term" value="P:putrescine transport"/>
    <property type="evidence" value="ECO:0007669"/>
    <property type="project" value="UniProtKB-ARBA"/>
</dbReference>
<dbReference type="EMBL" id="CP012159">
    <property type="protein sequence ID" value="AKT37060.1"/>
    <property type="molecule type" value="Genomic_DNA"/>
</dbReference>
<keyword evidence="6" id="KW-1185">Reference proteome</keyword>
<feature type="domain" description="ABC transporter" evidence="4">
    <location>
        <begin position="15"/>
        <end position="245"/>
    </location>
</feature>
<dbReference type="Pfam" id="PF08402">
    <property type="entry name" value="TOBE_2"/>
    <property type="match status" value="1"/>
</dbReference>
<dbReference type="InterPro" id="IPR008995">
    <property type="entry name" value="Mo/tungstate-bd_C_term_dom"/>
</dbReference>
<dbReference type="InterPro" id="IPR017871">
    <property type="entry name" value="ABC_transporter-like_CS"/>
</dbReference>
<dbReference type="InterPro" id="IPR003593">
    <property type="entry name" value="AAA+_ATPase"/>
</dbReference>
<evidence type="ECO:0000256" key="1">
    <source>
        <dbReference type="ARBA" id="ARBA00022448"/>
    </source>
</evidence>
<evidence type="ECO:0000313" key="5">
    <source>
        <dbReference type="EMBL" id="AKT37060.1"/>
    </source>
</evidence>
<dbReference type="InterPro" id="IPR050093">
    <property type="entry name" value="ABC_SmlMolc_Importer"/>
</dbReference>
<dbReference type="STRING" id="52.CMC5_011860"/>
<reference evidence="5 6" key="1">
    <citation type="submission" date="2015-07" db="EMBL/GenBank/DDBJ databases">
        <title>Genome analysis of myxobacterium Chondromyces crocatus Cm c5 reveals a high potential for natural compound synthesis and the genetic basis for the loss of fruiting body formation.</title>
        <authorList>
            <person name="Zaburannyi N."/>
            <person name="Bunk B."/>
            <person name="Maier J."/>
            <person name="Overmann J."/>
            <person name="Mueller R."/>
        </authorList>
    </citation>
    <scope>NUCLEOTIDE SEQUENCE [LARGE SCALE GENOMIC DNA]</scope>
    <source>
        <strain evidence="5 6">Cm c5</strain>
    </source>
</reference>
<dbReference type="SUPFAM" id="SSF52540">
    <property type="entry name" value="P-loop containing nucleoside triphosphate hydrolases"/>
    <property type="match status" value="1"/>
</dbReference>
<dbReference type="Proteomes" id="UP000067626">
    <property type="component" value="Chromosome"/>
</dbReference>
<dbReference type="PATRIC" id="fig|52.7.peg.1264"/>
<protein>
    <submittedName>
        <fullName evidence="5">ABC transporter</fullName>
    </submittedName>
</protein>
<keyword evidence="3" id="KW-0067">ATP-binding</keyword>
<sequence length="353" mass="39090">MQTPTSSASASEFSLAVEHIRKSFGSVQVLADVSFDARQGEFITLLGPSGCGKTTLLRIIAGLERADAGRVVVAGQGVDHLPANRRSVNTVFQSYALFPHLTVFENVAFGLRSRRVPSPEVNTRVQQGMEMLRIADFARRLPHQLSGGQKQRVALARALVNQPEVLLLDEPMSALDAKLRAEVQVELRRLQRSLGKTFVLVTHDQHEAMTVSDRIIVMNRGKIEQQGPTVEVYERPRNRFIAEFFGAANLLSAQRCGEQRVMTPAGELSVRQTPSWESGTVAIHPEWIEISDAPPAKNGVQAVVRESIYRGDHVELIMEPGPLRVQVSPRLRAEPGSTLWLSLPEERLEVLDD</sequence>
<dbReference type="Gene3D" id="3.40.50.300">
    <property type="entry name" value="P-loop containing nucleotide triphosphate hydrolases"/>
    <property type="match status" value="1"/>
</dbReference>
<dbReference type="GO" id="GO:0016887">
    <property type="term" value="F:ATP hydrolysis activity"/>
    <property type="evidence" value="ECO:0007669"/>
    <property type="project" value="InterPro"/>
</dbReference>
<dbReference type="GO" id="GO:0005524">
    <property type="term" value="F:ATP binding"/>
    <property type="evidence" value="ECO:0007669"/>
    <property type="project" value="UniProtKB-KW"/>
</dbReference>
<dbReference type="AlphaFoldDB" id="A0A0K1E882"/>
<dbReference type="RefSeq" id="WP_050429478.1">
    <property type="nucleotide sequence ID" value="NZ_CP012159.1"/>
</dbReference>
<dbReference type="InterPro" id="IPR003439">
    <property type="entry name" value="ABC_transporter-like_ATP-bd"/>
</dbReference>
<dbReference type="PROSITE" id="PS00211">
    <property type="entry name" value="ABC_TRANSPORTER_1"/>
    <property type="match status" value="1"/>
</dbReference>
<dbReference type="GO" id="GO:0022857">
    <property type="term" value="F:transmembrane transporter activity"/>
    <property type="evidence" value="ECO:0007669"/>
    <property type="project" value="InterPro"/>
</dbReference>
<dbReference type="InterPro" id="IPR027417">
    <property type="entry name" value="P-loop_NTPase"/>
</dbReference>
<evidence type="ECO:0000259" key="4">
    <source>
        <dbReference type="PROSITE" id="PS50893"/>
    </source>
</evidence>
<dbReference type="OrthoDB" id="9809450at2"/>
<accession>A0A0K1E882</accession>
<evidence type="ECO:0000256" key="2">
    <source>
        <dbReference type="ARBA" id="ARBA00022741"/>
    </source>
</evidence>
<keyword evidence="2" id="KW-0547">Nucleotide-binding</keyword>
<dbReference type="PANTHER" id="PTHR42781:SF4">
    <property type="entry name" value="SPERMIDINE_PUTRESCINE IMPORT ATP-BINDING PROTEIN POTA"/>
    <property type="match status" value="1"/>
</dbReference>
<keyword evidence="1" id="KW-0813">Transport</keyword>
<evidence type="ECO:0000256" key="3">
    <source>
        <dbReference type="ARBA" id="ARBA00022840"/>
    </source>
</evidence>
<name>A0A0K1E882_CHOCO</name>